<sequence length="623" mass="71885">MHLRSGLLTFIQSLYFGAAAGANAIRSGTWRQYQYQILPGNQPQKTKRTFTLTGLAAAALLTLWFLYSYNYHSPLDQRSCEHPVVRLVHDATKAFNETLAHQSQSLEEAVAEYHRRYKMPPPPHFDEWYAFATARNTVLIDEFDTIYHTIQPFWGLQPSTIRSRVREDLGYNNFVMGVAVRDGRVMHLGNDGQQEFQKDATIRIIEKFAQWLPDMLLEFNVHDEPRVAVPHEELHRLITKGYETQARLDHSPELSNVFSKGDAHDPLPPEEVYTTRFNDIQRQETWLFSRLSCPPETPARSLDGNAPDNSSAFSIEPLGFIFNQTAASDMCNSPSLRHRLGVFDRPNSFKVTNELTPVFSMSHPSSFQDIAVPSPFYYEGVSHYDENTAVDWENKKPQLYWRGGTTGGHSIGGAWQNFQRQRIVGNLTHPQSPQYLLQQKRICKPGRTEGWEVQQANRTQIDGFFNTHFVEIKDCDDDCPAEEAFFNDVREPDPPEEAWKYRYLLDMDGHAYSGRFYAFMRSKSVPFKLTFFREWHEDILVPWVHYVPINKDGTEIPELVRFFEQDPAGQQIARSIGADGQAWAARTIRNDDIDVYMFRLYLEYARVQDDRRENLGFSSKGPA</sequence>
<reference evidence="4" key="1">
    <citation type="submission" date="2022-12" db="EMBL/GenBank/DDBJ databases">
        <authorList>
            <person name="Petersen C."/>
        </authorList>
    </citation>
    <scope>NUCLEOTIDE SEQUENCE</scope>
    <source>
        <strain evidence="4">IBT 35675</strain>
    </source>
</reference>
<dbReference type="InterPro" id="IPR006598">
    <property type="entry name" value="CAP10"/>
</dbReference>
<gene>
    <name evidence="4" type="ORF">N7541_004937</name>
</gene>
<proteinExistence type="inferred from homology"/>
<evidence type="ECO:0000256" key="1">
    <source>
        <dbReference type="ARBA" id="ARBA00010118"/>
    </source>
</evidence>
<dbReference type="Pfam" id="PF05686">
    <property type="entry name" value="Glyco_transf_90"/>
    <property type="match status" value="1"/>
</dbReference>
<reference evidence="4" key="2">
    <citation type="journal article" date="2023" name="IMA Fungus">
        <title>Comparative genomic study of the Penicillium genus elucidates a diverse pangenome and 15 lateral gene transfer events.</title>
        <authorList>
            <person name="Petersen C."/>
            <person name="Sorensen T."/>
            <person name="Nielsen M.R."/>
            <person name="Sondergaard T.E."/>
            <person name="Sorensen J.L."/>
            <person name="Fitzpatrick D.A."/>
            <person name="Frisvad J.C."/>
            <person name="Nielsen K.L."/>
        </authorList>
    </citation>
    <scope>NUCLEOTIDE SEQUENCE</scope>
    <source>
        <strain evidence="4">IBT 35675</strain>
    </source>
</reference>
<evidence type="ECO:0000313" key="4">
    <source>
        <dbReference type="EMBL" id="KAJ5357779.1"/>
    </source>
</evidence>
<name>A0A9W9REE4_PENBR</name>
<dbReference type="PANTHER" id="PTHR12203">
    <property type="entry name" value="KDEL LYS-ASP-GLU-LEU CONTAINING - RELATED"/>
    <property type="match status" value="1"/>
</dbReference>
<keyword evidence="5" id="KW-1185">Reference proteome</keyword>
<keyword evidence="2" id="KW-0808">Transferase</keyword>
<evidence type="ECO:0000313" key="5">
    <source>
        <dbReference type="Proteomes" id="UP001148299"/>
    </source>
</evidence>
<evidence type="ECO:0000256" key="2">
    <source>
        <dbReference type="ARBA" id="ARBA00022679"/>
    </source>
</evidence>
<protein>
    <submittedName>
        <fullName evidence="4">Lipopolysaccharide-modifying protein</fullName>
    </submittedName>
</protein>
<comment type="similarity">
    <text evidence="1">Belongs to the glycosyltransferase 90 family.</text>
</comment>
<dbReference type="EMBL" id="JAPZBR010000003">
    <property type="protein sequence ID" value="KAJ5357779.1"/>
    <property type="molecule type" value="Genomic_DNA"/>
</dbReference>
<accession>A0A9W9REE4</accession>
<dbReference type="Proteomes" id="UP001148299">
    <property type="component" value="Unassembled WGS sequence"/>
</dbReference>
<dbReference type="PANTHER" id="PTHR12203:SF35">
    <property type="entry name" value="PROTEIN O-GLUCOSYLTRANSFERASE 1"/>
    <property type="match status" value="1"/>
</dbReference>
<organism evidence="4 5">
    <name type="scientific">Penicillium brevicompactum</name>
    <dbReference type="NCBI Taxonomy" id="5074"/>
    <lineage>
        <taxon>Eukaryota</taxon>
        <taxon>Fungi</taxon>
        <taxon>Dikarya</taxon>
        <taxon>Ascomycota</taxon>
        <taxon>Pezizomycotina</taxon>
        <taxon>Eurotiomycetes</taxon>
        <taxon>Eurotiomycetidae</taxon>
        <taxon>Eurotiales</taxon>
        <taxon>Aspergillaceae</taxon>
        <taxon>Penicillium</taxon>
    </lineage>
</organism>
<evidence type="ECO:0000259" key="3">
    <source>
        <dbReference type="SMART" id="SM00672"/>
    </source>
</evidence>
<dbReference type="GO" id="GO:0016740">
    <property type="term" value="F:transferase activity"/>
    <property type="evidence" value="ECO:0007669"/>
    <property type="project" value="UniProtKB-KW"/>
</dbReference>
<comment type="caution">
    <text evidence="4">The sequence shown here is derived from an EMBL/GenBank/DDBJ whole genome shotgun (WGS) entry which is preliminary data.</text>
</comment>
<dbReference type="InterPro" id="IPR051091">
    <property type="entry name" value="O-Glucosyltr/Glycosyltrsf_90"/>
</dbReference>
<dbReference type="SMART" id="SM00672">
    <property type="entry name" value="CAP10"/>
    <property type="match status" value="1"/>
</dbReference>
<feature type="domain" description="Glycosyl transferase CAP10" evidence="3">
    <location>
        <begin position="332"/>
        <end position="611"/>
    </location>
</feature>
<dbReference type="AlphaFoldDB" id="A0A9W9REE4"/>